<dbReference type="SUPFAM" id="SSF50104">
    <property type="entry name" value="Translation proteins SH3-like domain"/>
    <property type="match status" value="1"/>
</dbReference>
<dbReference type="PANTHER" id="PTHR15680:SF9">
    <property type="entry name" value="LARGE RIBOSOMAL SUBUNIT PROTEIN BL19M"/>
    <property type="match status" value="1"/>
</dbReference>
<dbReference type="InterPro" id="IPR001857">
    <property type="entry name" value="Ribosomal_bL19"/>
</dbReference>
<dbReference type="Gene3D" id="2.30.30.790">
    <property type="match status" value="1"/>
</dbReference>
<dbReference type="AlphaFoldDB" id="A0AAN8P4M6"/>
<proteinExistence type="inferred from homology"/>
<gene>
    <name evidence="9" type="ORF">RUM43_013825</name>
</gene>
<dbReference type="InterPro" id="IPR038657">
    <property type="entry name" value="Ribosomal_bL19_sf"/>
</dbReference>
<dbReference type="InterPro" id="IPR008991">
    <property type="entry name" value="Translation_prot_SH3-like_sf"/>
</dbReference>
<evidence type="ECO:0000313" key="10">
    <source>
        <dbReference type="Proteomes" id="UP001372834"/>
    </source>
</evidence>
<accession>A0AAN8P4M6</accession>
<dbReference type="Pfam" id="PF01245">
    <property type="entry name" value="Ribosomal_L19"/>
    <property type="match status" value="1"/>
</dbReference>
<evidence type="ECO:0000313" key="9">
    <source>
        <dbReference type="EMBL" id="KAK6631761.1"/>
    </source>
</evidence>
<dbReference type="GO" id="GO:0006412">
    <property type="term" value="P:translation"/>
    <property type="evidence" value="ECO:0007669"/>
    <property type="project" value="InterPro"/>
</dbReference>
<dbReference type="GO" id="GO:0005762">
    <property type="term" value="C:mitochondrial large ribosomal subunit"/>
    <property type="evidence" value="ECO:0007669"/>
    <property type="project" value="TreeGrafter"/>
</dbReference>
<evidence type="ECO:0000256" key="4">
    <source>
        <dbReference type="ARBA" id="ARBA00022980"/>
    </source>
</evidence>
<evidence type="ECO:0000256" key="6">
    <source>
        <dbReference type="ARBA" id="ARBA00023274"/>
    </source>
</evidence>
<name>A0AAN8P4M6_POLSC</name>
<comment type="subcellular location">
    <subcellularLocation>
        <location evidence="1">Mitochondrion</location>
    </subcellularLocation>
</comment>
<sequence length="294" mass="34857">MLTESLRFAKFLKHFLNTSPRVNKFFCSSAGGAFEDNQENLATSDFEKFRFKYQDFLPSPNVKFRNALREKLERRDMLRRRSIISIPEFYVGSIMAVTSSNQHASGKSTRFVGICIMKYSQGLNSKFILRNIVEQQGVEILYNVYSPLIQKIEVLKLEKRLDEELFYLRDAPNEYSTVPFDMQAEYRDEKTPVPINTIKVKINPRPWFQKYERMNLKGVELPPLPEELYKRAKQFATPWVEYDLMDMYRRTIPEEEQQDIFNEICDELKQLETKQKIEKKKKATVKTKKSYSIF</sequence>
<keyword evidence="3" id="KW-0809">Transit peptide</keyword>
<evidence type="ECO:0000256" key="7">
    <source>
        <dbReference type="ARBA" id="ARBA00035288"/>
    </source>
</evidence>
<keyword evidence="6" id="KW-0687">Ribonucleoprotein</keyword>
<organism evidence="9 10">
    <name type="scientific">Polyplax serrata</name>
    <name type="common">Common mouse louse</name>
    <dbReference type="NCBI Taxonomy" id="468196"/>
    <lineage>
        <taxon>Eukaryota</taxon>
        <taxon>Metazoa</taxon>
        <taxon>Ecdysozoa</taxon>
        <taxon>Arthropoda</taxon>
        <taxon>Hexapoda</taxon>
        <taxon>Insecta</taxon>
        <taxon>Pterygota</taxon>
        <taxon>Neoptera</taxon>
        <taxon>Paraneoptera</taxon>
        <taxon>Psocodea</taxon>
        <taxon>Troctomorpha</taxon>
        <taxon>Phthiraptera</taxon>
        <taxon>Anoplura</taxon>
        <taxon>Polyplacidae</taxon>
        <taxon>Polyplax</taxon>
    </lineage>
</organism>
<keyword evidence="4" id="KW-0689">Ribosomal protein</keyword>
<protein>
    <recommendedName>
        <fullName evidence="7">Large ribosomal subunit protein bL19m</fullName>
    </recommendedName>
    <alternativeName>
        <fullName evidence="8">39S ribosomal protein L19, mitochondrial</fullName>
    </alternativeName>
</protein>
<comment type="similarity">
    <text evidence="2">Belongs to the bacterial ribosomal protein bL19 family.</text>
</comment>
<evidence type="ECO:0000256" key="3">
    <source>
        <dbReference type="ARBA" id="ARBA00022946"/>
    </source>
</evidence>
<comment type="caution">
    <text evidence="9">The sequence shown here is derived from an EMBL/GenBank/DDBJ whole genome shotgun (WGS) entry which is preliminary data.</text>
</comment>
<evidence type="ECO:0000256" key="2">
    <source>
        <dbReference type="ARBA" id="ARBA00005781"/>
    </source>
</evidence>
<evidence type="ECO:0000256" key="5">
    <source>
        <dbReference type="ARBA" id="ARBA00023128"/>
    </source>
</evidence>
<evidence type="ECO:0000256" key="1">
    <source>
        <dbReference type="ARBA" id="ARBA00004173"/>
    </source>
</evidence>
<keyword evidence="5" id="KW-0496">Mitochondrion</keyword>
<evidence type="ECO:0000256" key="8">
    <source>
        <dbReference type="ARBA" id="ARBA00035359"/>
    </source>
</evidence>
<dbReference type="Proteomes" id="UP001372834">
    <property type="component" value="Unassembled WGS sequence"/>
</dbReference>
<dbReference type="GO" id="GO:0003735">
    <property type="term" value="F:structural constituent of ribosome"/>
    <property type="evidence" value="ECO:0007669"/>
    <property type="project" value="InterPro"/>
</dbReference>
<dbReference type="FunFam" id="2.30.30.790:FF:000002">
    <property type="entry name" value="39S ribosomal protein L19, mitochondrial"/>
    <property type="match status" value="1"/>
</dbReference>
<reference evidence="9 10" key="1">
    <citation type="submission" date="2023-10" db="EMBL/GenBank/DDBJ databases">
        <title>Genomes of two closely related lineages of the louse Polyplax serrata with different host specificities.</title>
        <authorList>
            <person name="Martinu J."/>
            <person name="Tarabai H."/>
            <person name="Stefka J."/>
            <person name="Hypsa V."/>
        </authorList>
    </citation>
    <scope>NUCLEOTIDE SEQUENCE [LARGE SCALE GENOMIC DNA]</scope>
    <source>
        <strain evidence="9">HR10_N</strain>
    </source>
</reference>
<dbReference type="EMBL" id="JAWJWE010000008">
    <property type="protein sequence ID" value="KAK6631761.1"/>
    <property type="molecule type" value="Genomic_DNA"/>
</dbReference>
<dbReference type="PANTHER" id="PTHR15680">
    <property type="entry name" value="RIBOSOMAL PROTEIN L19"/>
    <property type="match status" value="1"/>
</dbReference>